<keyword evidence="3" id="KW-0812">Transmembrane</keyword>
<feature type="domain" description="Malectin-like" evidence="10">
    <location>
        <begin position="29"/>
        <end position="342"/>
    </location>
</feature>
<evidence type="ECO:0000256" key="6">
    <source>
        <dbReference type="ARBA" id="ARBA00022989"/>
    </source>
</evidence>
<dbReference type="InterPro" id="IPR024788">
    <property type="entry name" value="Malectin-like_Carb-bd_dom"/>
</dbReference>
<keyword evidence="5" id="KW-0677">Repeat</keyword>
<dbReference type="Pfam" id="PF00560">
    <property type="entry name" value="LRR_1"/>
    <property type="match status" value="2"/>
</dbReference>
<keyword evidence="6" id="KW-1133">Transmembrane helix</keyword>
<dbReference type="PANTHER" id="PTHR45631">
    <property type="entry name" value="OS07G0107800 PROTEIN-RELATED"/>
    <property type="match status" value="1"/>
</dbReference>
<keyword evidence="2" id="KW-0433">Leucine-rich repeat</keyword>
<evidence type="ECO:0000256" key="4">
    <source>
        <dbReference type="ARBA" id="ARBA00022729"/>
    </source>
</evidence>
<name>A0A072ULP0_MEDTR</name>
<dbReference type="EMBL" id="CM001222">
    <property type="protein sequence ID" value="KEH26745.1"/>
    <property type="molecule type" value="Genomic_DNA"/>
</dbReference>
<keyword evidence="13" id="KW-1185">Reference proteome</keyword>
<dbReference type="Proteomes" id="UP000002051">
    <property type="component" value="Chromosome 6"/>
</dbReference>
<dbReference type="Pfam" id="PF12819">
    <property type="entry name" value="Malectin_like"/>
    <property type="match status" value="1"/>
</dbReference>
<evidence type="ECO:0000256" key="1">
    <source>
        <dbReference type="ARBA" id="ARBA00004167"/>
    </source>
</evidence>
<evidence type="ECO:0000256" key="9">
    <source>
        <dbReference type="SAM" id="SignalP"/>
    </source>
</evidence>
<evidence type="ECO:0000256" key="7">
    <source>
        <dbReference type="ARBA" id="ARBA00023136"/>
    </source>
</evidence>
<evidence type="ECO:0000313" key="12">
    <source>
        <dbReference type="EnsemblPlants" id="KEH26745"/>
    </source>
</evidence>
<feature type="region of interest" description="Disordered" evidence="8">
    <location>
        <begin position="484"/>
        <end position="504"/>
    </location>
</feature>
<dbReference type="AlphaFoldDB" id="A0A072ULP0"/>
<evidence type="ECO:0000256" key="3">
    <source>
        <dbReference type="ARBA" id="ARBA00022692"/>
    </source>
</evidence>
<dbReference type="InterPro" id="IPR032675">
    <property type="entry name" value="LRR_dom_sf"/>
</dbReference>
<keyword evidence="7" id="KW-0472">Membrane</keyword>
<keyword evidence="4 9" id="KW-0732">Signal</keyword>
<feature type="signal peptide" evidence="9">
    <location>
        <begin position="1"/>
        <end position="24"/>
    </location>
</feature>
<evidence type="ECO:0000259" key="10">
    <source>
        <dbReference type="Pfam" id="PF12819"/>
    </source>
</evidence>
<dbReference type="SUPFAM" id="SSF52058">
    <property type="entry name" value="L domain-like"/>
    <property type="match status" value="1"/>
</dbReference>
<gene>
    <name evidence="12" type="primary">25496631</name>
    <name evidence="11" type="ordered locus">MTR_6g071455</name>
</gene>
<evidence type="ECO:0000313" key="13">
    <source>
        <dbReference type="Proteomes" id="UP000002051"/>
    </source>
</evidence>
<dbReference type="PANTHER" id="PTHR45631:SF44">
    <property type="entry name" value="CARBOHYDRATE-BINDING PROTEIN OF THE ER PROTEIN"/>
    <property type="match status" value="1"/>
</dbReference>
<evidence type="ECO:0000256" key="5">
    <source>
        <dbReference type="ARBA" id="ARBA00022737"/>
    </source>
</evidence>
<evidence type="ECO:0000256" key="2">
    <source>
        <dbReference type="ARBA" id="ARBA00022614"/>
    </source>
</evidence>
<organism evidence="11 13">
    <name type="scientific">Medicago truncatula</name>
    <name type="common">Barrel medic</name>
    <name type="synonym">Medicago tribuloides</name>
    <dbReference type="NCBI Taxonomy" id="3880"/>
    <lineage>
        <taxon>Eukaryota</taxon>
        <taxon>Viridiplantae</taxon>
        <taxon>Streptophyta</taxon>
        <taxon>Embryophyta</taxon>
        <taxon>Tracheophyta</taxon>
        <taxon>Spermatophyta</taxon>
        <taxon>Magnoliopsida</taxon>
        <taxon>eudicotyledons</taxon>
        <taxon>Gunneridae</taxon>
        <taxon>Pentapetalae</taxon>
        <taxon>rosids</taxon>
        <taxon>fabids</taxon>
        <taxon>Fabales</taxon>
        <taxon>Fabaceae</taxon>
        <taxon>Papilionoideae</taxon>
        <taxon>50 kb inversion clade</taxon>
        <taxon>NPAAA clade</taxon>
        <taxon>Hologalegina</taxon>
        <taxon>IRL clade</taxon>
        <taxon>Trifolieae</taxon>
        <taxon>Medicago</taxon>
    </lineage>
</organism>
<dbReference type="FunFam" id="3.80.10.10:FF:000129">
    <property type="entry name" value="Leucine-rich repeat receptor-like kinase"/>
    <property type="match status" value="1"/>
</dbReference>
<feature type="chain" id="PRO_5014499812" evidence="9">
    <location>
        <begin position="25"/>
        <end position="590"/>
    </location>
</feature>
<evidence type="ECO:0000256" key="8">
    <source>
        <dbReference type="SAM" id="MobiDB-lite"/>
    </source>
</evidence>
<dbReference type="Gene3D" id="3.80.10.10">
    <property type="entry name" value="Ribonuclease Inhibitor"/>
    <property type="match status" value="1"/>
</dbReference>
<proteinExistence type="predicted"/>
<sequence length="590" mass="65446">MKSLLSFLLLIAISLLSFSKPSLTIFVSINCGSSKSFTDKNNIRWSGDDDYIQNGVSQEVISSSSNPLSTLRYFPTRKKNCYSIKVPKGEKILARASFYYGNYDNKLSPPVFDLQFDGNYWATVNTTNYYYVDYEAIYVTKGNFTSICVAQTKPTQFPFISSLEIRSLDPTMYSHFDTNHALILQWRYAFGGNETIRYPDDIYDRIWTPAYGILLSEVKSEESTFDISTAEDRPPEAALKNAIVSSSTNEYMQFINRLPAEENDVYINAYFSEIMESAFGKRSIQMYIDDKPFLSAIVPPLGSVKEVYITNITASANTTFVLQASESSTLPPILNALEVFTISDAFNAGTDSRDVEGLLQLKLAFEVLVDWSGDPCLPYPYSWDWIQCTTDAKPRVTALYLSGYELQGTLPDFSSMTALETIDLQNNTIEGPIPNFLGLLPNLKTLNLSYNRFNGSIPASLVNKKIEIDTTNNCLSGTKCQPLKALSPSKQTSSPPPPQLILGDEPDIIGSPPPPPRLILGDEPNIIGSPPPPPQLILGDDPNIIDSPPLPEFRSGDASVGNGSLKNNKLNILFILAAQTLLPMIFTKFI</sequence>
<reference evidence="12" key="3">
    <citation type="submission" date="2015-04" db="UniProtKB">
        <authorList>
            <consortium name="EnsemblPlants"/>
        </authorList>
    </citation>
    <scope>IDENTIFICATION</scope>
    <source>
        <strain evidence="12">cv. Jemalong A17</strain>
    </source>
</reference>
<comment type="subcellular location">
    <subcellularLocation>
        <location evidence="1">Membrane</location>
        <topology evidence="1">Single-pass membrane protein</topology>
    </subcellularLocation>
</comment>
<reference evidence="11 13" key="1">
    <citation type="journal article" date="2011" name="Nature">
        <title>The Medicago genome provides insight into the evolution of rhizobial symbioses.</title>
        <authorList>
            <person name="Young N.D."/>
            <person name="Debelle F."/>
            <person name="Oldroyd G.E."/>
            <person name="Geurts R."/>
            <person name="Cannon S.B."/>
            <person name="Udvardi M.K."/>
            <person name="Benedito V.A."/>
            <person name="Mayer K.F."/>
            <person name="Gouzy J."/>
            <person name="Schoof H."/>
            <person name="Van de Peer Y."/>
            <person name="Proost S."/>
            <person name="Cook D.R."/>
            <person name="Meyers B.C."/>
            <person name="Spannagl M."/>
            <person name="Cheung F."/>
            <person name="De Mita S."/>
            <person name="Krishnakumar V."/>
            <person name="Gundlach H."/>
            <person name="Zhou S."/>
            <person name="Mudge J."/>
            <person name="Bharti A.K."/>
            <person name="Murray J.D."/>
            <person name="Naoumkina M.A."/>
            <person name="Rosen B."/>
            <person name="Silverstein K.A."/>
            <person name="Tang H."/>
            <person name="Rombauts S."/>
            <person name="Zhao P.X."/>
            <person name="Zhou P."/>
            <person name="Barbe V."/>
            <person name="Bardou P."/>
            <person name="Bechner M."/>
            <person name="Bellec A."/>
            <person name="Berger A."/>
            <person name="Berges H."/>
            <person name="Bidwell S."/>
            <person name="Bisseling T."/>
            <person name="Choisne N."/>
            <person name="Couloux A."/>
            <person name="Denny R."/>
            <person name="Deshpande S."/>
            <person name="Dai X."/>
            <person name="Doyle J.J."/>
            <person name="Dudez A.M."/>
            <person name="Farmer A.D."/>
            <person name="Fouteau S."/>
            <person name="Franken C."/>
            <person name="Gibelin C."/>
            <person name="Gish J."/>
            <person name="Goldstein S."/>
            <person name="Gonzalez A.J."/>
            <person name="Green P.J."/>
            <person name="Hallab A."/>
            <person name="Hartog M."/>
            <person name="Hua A."/>
            <person name="Humphray S.J."/>
            <person name="Jeong D.H."/>
            <person name="Jing Y."/>
            <person name="Jocker A."/>
            <person name="Kenton S.M."/>
            <person name="Kim D.J."/>
            <person name="Klee K."/>
            <person name="Lai H."/>
            <person name="Lang C."/>
            <person name="Lin S."/>
            <person name="Macmil S.L."/>
            <person name="Magdelenat G."/>
            <person name="Matthews L."/>
            <person name="McCorrison J."/>
            <person name="Monaghan E.L."/>
            <person name="Mun J.H."/>
            <person name="Najar F.Z."/>
            <person name="Nicholson C."/>
            <person name="Noirot C."/>
            <person name="O'Bleness M."/>
            <person name="Paule C.R."/>
            <person name="Poulain J."/>
            <person name="Prion F."/>
            <person name="Qin B."/>
            <person name="Qu C."/>
            <person name="Retzel E.F."/>
            <person name="Riddle C."/>
            <person name="Sallet E."/>
            <person name="Samain S."/>
            <person name="Samson N."/>
            <person name="Sanders I."/>
            <person name="Saurat O."/>
            <person name="Scarpelli C."/>
            <person name="Schiex T."/>
            <person name="Segurens B."/>
            <person name="Severin A.J."/>
            <person name="Sherrier D.J."/>
            <person name="Shi R."/>
            <person name="Sims S."/>
            <person name="Singer S.R."/>
            <person name="Sinharoy S."/>
            <person name="Sterck L."/>
            <person name="Viollet A."/>
            <person name="Wang B.B."/>
            <person name="Wang K."/>
            <person name="Wang M."/>
            <person name="Wang X."/>
            <person name="Warfsmann J."/>
            <person name="Weissenbach J."/>
            <person name="White D.D."/>
            <person name="White J.D."/>
            <person name="Wiley G.B."/>
            <person name="Wincker P."/>
            <person name="Xing Y."/>
            <person name="Yang L."/>
            <person name="Yao Z."/>
            <person name="Ying F."/>
            <person name="Zhai J."/>
            <person name="Zhou L."/>
            <person name="Zuber A."/>
            <person name="Denarie J."/>
            <person name="Dixon R.A."/>
            <person name="May G.D."/>
            <person name="Schwartz D.C."/>
            <person name="Rogers J."/>
            <person name="Quetier F."/>
            <person name="Town C.D."/>
            <person name="Roe B.A."/>
        </authorList>
    </citation>
    <scope>NUCLEOTIDE SEQUENCE [LARGE SCALE GENOMIC DNA]</scope>
    <source>
        <strain evidence="11">A17</strain>
        <strain evidence="12 13">cv. Jemalong A17</strain>
    </source>
</reference>
<dbReference type="KEGG" id="mtr:25496631"/>
<accession>A0A072ULP0</accession>
<reference evidence="11 13" key="2">
    <citation type="journal article" date="2014" name="BMC Genomics">
        <title>An improved genome release (version Mt4.0) for the model legume Medicago truncatula.</title>
        <authorList>
            <person name="Tang H."/>
            <person name="Krishnakumar V."/>
            <person name="Bidwell S."/>
            <person name="Rosen B."/>
            <person name="Chan A."/>
            <person name="Zhou S."/>
            <person name="Gentzbittel L."/>
            <person name="Childs K.L."/>
            <person name="Yandell M."/>
            <person name="Gundlach H."/>
            <person name="Mayer K.F."/>
            <person name="Schwartz D.C."/>
            <person name="Town C.D."/>
        </authorList>
    </citation>
    <scope>GENOME REANNOTATION</scope>
    <source>
        <strain evidence="11">A17</strain>
        <strain evidence="12 13">cv. Jemalong A17</strain>
    </source>
</reference>
<dbReference type="EnsemblPlants" id="KEH26745">
    <property type="protein sequence ID" value="KEH26745"/>
    <property type="gene ID" value="MTR_6g071455"/>
</dbReference>
<protein>
    <submittedName>
        <fullName evidence="11">Carbohydrate-binding protein of the ER protein</fullName>
    </submittedName>
</protein>
<dbReference type="OrthoDB" id="2143199at2759"/>
<evidence type="ECO:0000313" key="11">
    <source>
        <dbReference type="EMBL" id="KEH26745.1"/>
    </source>
</evidence>
<dbReference type="InterPro" id="IPR001611">
    <property type="entry name" value="Leu-rich_rpt"/>
</dbReference>
<dbReference type="GO" id="GO:0016020">
    <property type="term" value="C:membrane"/>
    <property type="evidence" value="ECO:0007669"/>
    <property type="project" value="UniProtKB-SubCell"/>
</dbReference>
<dbReference type="STRING" id="3880.A0A072ULP0"/>